<feature type="compositionally biased region" description="Basic and acidic residues" evidence="1">
    <location>
        <begin position="190"/>
        <end position="200"/>
    </location>
</feature>
<keyword evidence="3" id="KW-1185">Reference proteome</keyword>
<feature type="region of interest" description="Disordered" evidence="1">
    <location>
        <begin position="229"/>
        <end position="248"/>
    </location>
</feature>
<evidence type="ECO:0000313" key="3">
    <source>
        <dbReference type="Proteomes" id="UP000466345"/>
    </source>
</evidence>
<reference evidence="2 3" key="1">
    <citation type="submission" date="2019-10" db="EMBL/GenBank/DDBJ databases">
        <title>Streptomyces smaragdinus sp. nov. and Streptomyces fabii sp. nov., isolated from the gut of fungus growing-termite Macrotermes natalensis.</title>
        <authorList>
            <person name="Schwitalla J."/>
            <person name="Benndorf R."/>
            <person name="Martin K."/>
            <person name="De Beer W."/>
            <person name="Kaster A.-K."/>
            <person name="Vollmers J."/>
            <person name="Poulsen M."/>
            <person name="Beemelmanns C."/>
        </authorList>
    </citation>
    <scope>NUCLEOTIDE SEQUENCE [LARGE SCALE GENOMIC DNA]</scope>
    <source>
        <strain evidence="2 3">RB5</strain>
    </source>
</reference>
<proteinExistence type="predicted"/>
<dbReference type="EMBL" id="WEGJ01000072">
    <property type="protein sequence ID" value="MQY16791.1"/>
    <property type="molecule type" value="Genomic_DNA"/>
</dbReference>
<feature type="compositionally biased region" description="Low complexity" evidence="1">
    <location>
        <begin position="35"/>
        <end position="46"/>
    </location>
</feature>
<evidence type="ECO:0000256" key="1">
    <source>
        <dbReference type="SAM" id="MobiDB-lite"/>
    </source>
</evidence>
<feature type="compositionally biased region" description="Polar residues" evidence="1">
    <location>
        <begin position="164"/>
        <end position="179"/>
    </location>
</feature>
<feature type="region of interest" description="Disordered" evidence="1">
    <location>
        <begin position="22"/>
        <end position="47"/>
    </location>
</feature>
<evidence type="ECO:0000313" key="2">
    <source>
        <dbReference type="EMBL" id="MQY16791.1"/>
    </source>
</evidence>
<organism evidence="2 3">
    <name type="scientific">Streptomyces smaragdinus</name>
    <dbReference type="NCBI Taxonomy" id="2585196"/>
    <lineage>
        <taxon>Bacteria</taxon>
        <taxon>Bacillati</taxon>
        <taxon>Actinomycetota</taxon>
        <taxon>Actinomycetes</taxon>
        <taxon>Kitasatosporales</taxon>
        <taxon>Streptomycetaceae</taxon>
        <taxon>Streptomyces</taxon>
    </lineage>
</organism>
<gene>
    <name evidence="2" type="ORF">SRB5_69940</name>
</gene>
<feature type="region of interest" description="Disordered" evidence="1">
    <location>
        <begin position="164"/>
        <end position="212"/>
    </location>
</feature>
<name>A0A7K0CTJ5_9ACTN</name>
<feature type="region of interest" description="Disordered" evidence="1">
    <location>
        <begin position="113"/>
        <end position="140"/>
    </location>
</feature>
<dbReference type="Proteomes" id="UP000466345">
    <property type="component" value="Unassembled WGS sequence"/>
</dbReference>
<accession>A0A7K0CTJ5</accession>
<comment type="caution">
    <text evidence="2">The sequence shown here is derived from an EMBL/GenBank/DDBJ whole genome shotgun (WGS) entry which is preliminary data.</text>
</comment>
<sequence>MHRVRRVAGSWILRSGIDLPPEAPAAMRSGRRPGARAYGATATRRTPSARRARIASAGVGSAAEANAGRTAHQPVVRRHSRATCAIPAIASGSVEPAAARTMPVVARWAGWTPASSRRRFRAERSRGDGPSTGAWWTRRDGGAEDSAAGMSVLAWNAWVRRSGAATTSRTPEAASQDNAEGTDGPLKSRNASDTRTEGSRAETSSRSSRIVEAWRGSRLPWAIRRSAGRCISSSPAGPDHGGPTAPAD</sequence>
<dbReference type="AlphaFoldDB" id="A0A7K0CTJ5"/>
<protein>
    <submittedName>
        <fullName evidence="2">Uncharacterized protein</fullName>
    </submittedName>
</protein>